<dbReference type="Pfam" id="PF02548">
    <property type="entry name" value="Pantoate_transf"/>
    <property type="match status" value="1"/>
</dbReference>
<proteinExistence type="inferred from homology"/>
<dbReference type="GO" id="GO:0015940">
    <property type="term" value="P:pantothenate biosynthetic process"/>
    <property type="evidence" value="ECO:0007669"/>
    <property type="project" value="UniProtKB-KW"/>
</dbReference>
<dbReference type="EMBL" id="CGCX01004440">
    <property type="protein sequence ID" value="CFS28349.1"/>
    <property type="molecule type" value="Genomic_DNA"/>
</dbReference>
<evidence type="ECO:0000256" key="4">
    <source>
        <dbReference type="ARBA" id="ARBA00022655"/>
    </source>
</evidence>
<organism evidence="6 7">
    <name type="scientific">Mycobacterium tuberculosis</name>
    <dbReference type="NCBI Taxonomy" id="1773"/>
    <lineage>
        <taxon>Bacteria</taxon>
        <taxon>Bacillati</taxon>
        <taxon>Actinomycetota</taxon>
        <taxon>Actinomycetes</taxon>
        <taxon>Mycobacteriales</taxon>
        <taxon>Mycobacteriaceae</taxon>
        <taxon>Mycobacterium</taxon>
        <taxon>Mycobacterium tuberculosis complex</taxon>
    </lineage>
</organism>
<dbReference type="SUPFAM" id="SSF51621">
    <property type="entry name" value="Phosphoenolpyruvate/pyruvate domain"/>
    <property type="match status" value="1"/>
</dbReference>
<keyword evidence="4" id="KW-0566">Pantothenate biosynthesis</keyword>
<dbReference type="InterPro" id="IPR015813">
    <property type="entry name" value="Pyrv/PenolPyrv_kinase-like_dom"/>
</dbReference>
<dbReference type="InterPro" id="IPR003700">
    <property type="entry name" value="Pantoate_hydroxy_MeTrfase"/>
</dbReference>
<dbReference type="Gene3D" id="3.20.20.60">
    <property type="entry name" value="Phosphoenolpyruvate-binding domains"/>
    <property type="match status" value="1"/>
</dbReference>
<sequence length="46" mass="4952">MAGFSGAKTARFVKRYADVGGELRRAAMQYAQEVAGGVFPADEHSF</sequence>
<gene>
    <name evidence="6" type="primary">panB</name>
    <name evidence="6" type="ORF">ERS007657_04736</name>
</gene>
<accession>A0A654U988</accession>
<evidence type="ECO:0000256" key="3">
    <source>
        <dbReference type="ARBA" id="ARBA00012618"/>
    </source>
</evidence>
<keyword evidence="5 6" id="KW-0808">Transferase</keyword>
<dbReference type="AlphaFoldDB" id="A0A654U988"/>
<name>A0A654U988_MYCTX</name>
<reference evidence="6 7" key="1">
    <citation type="submission" date="2015-03" db="EMBL/GenBank/DDBJ databases">
        <authorList>
            <consortium name="Pathogen Informatics"/>
        </authorList>
    </citation>
    <scope>NUCLEOTIDE SEQUENCE [LARGE SCALE GENOMIC DNA]</scope>
    <source>
        <strain evidence="6 7">C09601061</strain>
    </source>
</reference>
<dbReference type="Proteomes" id="UP000046680">
    <property type="component" value="Unassembled WGS sequence"/>
</dbReference>
<comment type="subunit">
    <text evidence="2">Homodecamer; pentamer of dimers.</text>
</comment>
<dbReference type="GO" id="GO:0008168">
    <property type="term" value="F:methyltransferase activity"/>
    <property type="evidence" value="ECO:0007669"/>
    <property type="project" value="UniProtKB-KW"/>
</dbReference>
<evidence type="ECO:0000256" key="1">
    <source>
        <dbReference type="ARBA" id="ARBA00008676"/>
    </source>
</evidence>
<comment type="similarity">
    <text evidence="1">Belongs to the PanB family.</text>
</comment>
<evidence type="ECO:0000313" key="6">
    <source>
        <dbReference type="EMBL" id="CFS28349.1"/>
    </source>
</evidence>
<evidence type="ECO:0000256" key="2">
    <source>
        <dbReference type="ARBA" id="ARBA00011424"/>
    </source>
</evidence>
<dbReference type="EC" id="2.1.2.11" evidence="3"/>
<dbReference type="InterPro" id="IPR040442">
    <property type="entry name" value="Pyrv_kinase-like_dom_sf"/>
</dbReference>
<protein>
    <recommendedName>
        <fullName evidence="3">3-methyl-2-oxobutanoate hydroxymethyltransferase</fullName>
        <ecNumber evidence="3">2.1.2.11</ecNumber>
    </recommendedName>
</protein>
<evidence type="ECO:0000313" key="7">
    <source>
        <dbReference type="Proteomes" id="UP000046680"/>
    </source>
</evidence>
<dbReference type="GO" id="GO:0003864">
    <property type="term" value="F:3-methyl-2-oxobutanoate hydroxymethyltransferase activity"/>
    <property type="evidence" value="ECO:0007669"/>
    <property type="project" value="UniProtKB-EC"/>
</dbReference>
<dbReference type="GO" id="GO:0032259">
    <property type="term" value="P:methylation"/>
    <property type="evidence" value="ECO:0007669"/>
    <property type="project" value="UniProtKB-KW"/>
</dbReference>
<dbReference type="RefSeq" id="WP_354456857.1">
    <property type="nucleotide sequence ID" value="NZ_JBEWVH010000020.1"/>
</dbReference>
<evidence type="ECO:0000256" key="5">
    <source>
        <dbReference type="ARBA" id="ARBA00022679"/>
    </source>
</evidence>
<keyword evidence="6" id="KW-0489">Methyltransferase</keyword>